<dbReference type="AlphaFoldDB" id="A0A0V0QMH4"/>
<dbReference type="Proteomes" id="UP000054937">
    <property type="component" value="Unassembled WGS sequence"/>
</dbReference>
<proteinExistence type="predicted"/>
<keyword evidence="2" id="KW-1185">Reference proteome</keyword>
<reference evidence="1 2" key="1">
    <citation type="journal article" date="2015" name="Sci. Rep.">
        <title>Genome of the facultative scuticociliatosis pathogen Pseudocohnilembus persalinus provides insight into its virulence through horizontal gene transfer.</title>
        <authorList>
            <person name="Xiong J."/>
            <person name="Wang G."/>
            <person name="Cheng J."/>
            <person name="Tian M."/>
            <person name="Pan X."/>
            <person name="Warren A."/>
            <person name="Jiang C."/>
            <person name="Yuan D."/>
            <person name="Miao W."/>
        </authorList>
    </citation>
    <scope>NUCLEOTIDE SEQUENCE [LARGE SCALE GENOMIC DNA]</scope>
    <source>
        <strain evidence="1">36N120E</strain>
    </source>
</reference>
<protein>
    <submittedName>
        <fullName evidence="1">Uncharacterized protein</fullName>
    </submittedName>
</protein>
<evidence type="ECO:0000313" key="2">
    <source>
        <dbReference type="Proteomes" id="UP000054937"/>
    </source>
</evidence>
<gene>
    <name evidence="1" type="ORF">PPERSA_02837</name>
</gene>
<accession>A0A0V0QMH4</accession>
<comment type="caution">
    <text evidence="1">The sequence shown here is derived from an EMBL/GenBank/DDBJ whole genome shotgun (WGS) entry which is preliminary data.</text>
</comment>
<sequence>MEENSANNLNSPQELTKPQQEEKILTFEDIEPFNKYLCSIIYSLIDVDRDSFYKRIHEKQVQEQILDYCQQQKNKLLIISKISQEEGNQQINISLEANTEQTTQHSIAFIKRQNFLISKEQNPTEFLQLIQVINLGYYGHDTNPISINHLYVQNCFIPVFNAYKNSYDKRSSSEKDQFQSLMKKINELNLALIQCQQNVDVPEIQLNINPVIKERIAQLKKEDKKISEDQFEDLMTPEFIEQLVNCVNKWTRDVSTVINISQKFDLSEGTALQEINYWQSYES</sequence>
<dbReference type="InParanoid" id="A0A0V0QMH4"/>
<name>A0A0V0QMH4_PSEPJ</name>
<evidence type="ECO:0000313" key="1">
    <source>
        <dbReference type="EMBL" id="KRX03458.1"/>
    </source>
</evidence>
<organism evidence="1 2">
    <name type="scientific">Pseudocohnilembus persalinus</name>
    <name type="common">Ciliate</name>
    <dbReference type="NCBI Taxonomy" id="266149"/>
    <lineage>
        <taxon>Eukaryota</taxon>
        <taxon>Sar</taxon>
        <taxon>Alveolata</taxon>
        <taxon>Ciliophora</taxon>
        <taxon>Intramacronucleata</taxon>
        <taxon>Oligohymenophorea</taxon>
        <taxon>Scuticociliatia</taxon>
        <taxon>Philasterida</taxon>
        <taxon>Pseudocohnilembidae</taxon>
        <taxon>Pseudocohnilembus</taxon>
    </lineage>
</organism>
<dbReference type="OrthoDB" id="14187at2759"/>
<dbReference type="EMBL" id="LDAU01000131">
    <property type="protein sequence ID" value="KRX03458.1"/>
    <property type="molecule type" value="Genomic_DNA"/>
</dbReference>